<evidence type="ECO:0000313" key="1">
    <source>
        <dbReference type="EMBL" id="EEF38366.1"/>
    </source>
</evidence>
<gene>
    <name evidence="1" type="ORF">RCOM_1516650</name>
</gene>
<evidence type="ECO:0008006" key="3">
    <source>
        <dbReference type="Google" id="ProtNLM"/>
    </source>
</evidence>
<evidence type="ECO:0000313" key="2">
    <source>
        <dbReference type="Proteomes" id="UP000008311"/>
    </source>
</evidence>
<dbReference type="InParanoid" id="B9SDC9"/>
<organism evidence="1 2">
    <name type="scientific">Ricinus communis</name>
    <name type="common">Castor bean</name>
    <dbReference type="NCBI Taxonomy" id="3988"/>
    <lineage>
        <taxon>Eukaryota</taxon>
        <taxon>Viridiplantae</taxon>
        <taxon>Streptophyta</taxon>
        <taxon>Embryophyta</taxon>
        <taxon>Tracheophyta</taxon>
        <taxon>Spermatophyta</taxon>
        <taxon>Magnoliopsida</taxon>
        <taxon>eudicotyledons</taxon>
        <taxon>Gunneridae</taxon>
        <taxon>Pentapetalae</taxon>
        <taxon>rosids</taxon>
        <taxon>fabids</taxon>
        <taxon>Malpighiales</taxon>
        <taxon>Euphorbiaceae</taxon>
        <taxon>Acalyphoideae</taxon>
        <taxon>Acalypheae</taxon>
        <taxon>Ricinus</taxon>
    </lineage>
</organism>
<dbReference type="STRING" id="3988.B9SDC9"/>
<dbReference type="EMBL" id="EQ973927">
    <property type="protein sequence ID" value="EEF38366.1"/>
    <property type="molecule type" value="Genomic_DNA"/>
</dbReference>
<dbReference type="AlphaFoldDB" id="B9SDC9"/>
<protein>
    <recommendedName>
        <fullName evidence="3">F-box domain-containing protein</fullName>
    </recommendedName>
</protein>
<dbReference type="eggNOG" id="KOG1072">
    <property type="taxonomic scope" value="Eukaryota"/>
</dbReference>
<keyword evidence="2" id="KW-1185">Reference proteome</keyword>
<dbReference type="PANTHER" id="PTHR47590:SF7">
    <property type="entry name" value="OS06G0711700 PROTEIN"/>
    <property type="match status" value="1"/>
</dbReference>
<reference evidence="2" key="1">
    <citation type="journal article" date="2010" name="Nat. Biotechnol.">
        <title>Draft genome sequence of the oilseed species Ricinus communis.</title>
        <authorList>
            <person name="Chan A.P."/>
            <person name="Crabtree J."/>
            <person name="Zhao Q."/>
            <person name="Lorenzi H."/>
            <person name="Orvis J."/>
            <person name="Puiu D."/>
            <person name="Melake-Berhan A."/>
            <person name="Jones K.M."/>
            <person name="Redman J."/>
            <person name="Chen G."/>
            <person name="Cahoon E.B."/>
            <person name="Gedil M."/>
            <person name="Stanke M."/>
            <person name="Haas B.J."/>
            <person name="Wortman J.R."/>
            <person name="Fraser-Liggett C.M."/>
            <person name="Ravel J."/>
            <person name="Rabinowicz P.D."/>
        </authorList>
    </citation>
    <scope>NUCLEOTIDE SEQUENCE [LARGE SCALE GENOMIC DNA]</scope>
    <source>
        <strain evidence="2">cv. Hale</strain>
    </source>
</reference>
<sequence length="130" mass="14596">MESIPKHSEETKKQSLNIEDNTLLPGLPDDLALLCLTSLPYALLFSVCRAWHPLSSKWKALPNPSTDPPLHLIYHHPSFLSRNLPLQSLTVSNHLVLIAGTTHPLVPAFSRPLFFHPQSNHWLLGPPFTK</sequence>
<dbReference type="Proteomes" id="UP000008311">
    <property type="component" value="Unassembled WGS sequence"/>
</dbReference>
<proteinExistence type="predicted"/>
<name>B9SDC9_RICCO</name>
<dbReference type="PANTHER" id="PTHR47590">
    <property type="entry name" value="F-BOX/KELCH-REPEAT PROTEIN SKIP25"/>
    <property type="match status" value="1"/>
</dbReference>
<accession>B9SDC9</accession>